<dbReference type="InterPro" id="IPR043128">
    <property type="entry name" value="Rev_trsase/Diguanyl_cyclase"/>
</dbReference>
<dbReference type="InterPro" id="IPR036397">
    <property type="entry name" value="RNaseH_sf"/>
</dbReference>
<evidence type="ECO:0000256" key="2">
    <source>
        <dbReference type="ARBA" id="ARBA00022695"/>
    </source>
</evidence>
<dbReference type="GO" id="GO:0004519">
    <property type="term" value="F:endonuclease activity"/>
    <property type="evidence" value="ECO:0007669"/>
    <property type="project" value="UniProtKB-KW"/>
</dbReference>
<keyword evidence="2" id="KW-0548">Nucleotidyltransferase</keyword>
<dbReference type="Proteomes" id="UP000012073">
    <property type="component" value="Unassembled WGS sequence"/>
</dbReference>
<proteinExistence type="predicted"/>
<dbReference type="KEGG" id="ccp:CHC_T00001764001"/>
<dbReference type="AlphaFoldDB" id="R7Q6D0"/>
<dbReference type="Gene3D" id="3.30.70.270">
    <property type="match status" value="1"/>
</dbReference>
<keyword evidence="6" id="KW-0695">RNA-directed DNA polymerase</keyword>
<keyword evidence="5" id="KW-0378">Hydrolase</keyword>
<evidence type="ECO:0000259" key="7">
    <source>
        <dbReference type="PROSITE" id="PS50994"/>
    </source>
</evidence>
<keyword evidence="3" id="KW-0540">Nuclease</keyword>
<dbReference type="Pfam" id="PF17921">
    <property type="entry name" value="Integrase_H2C2"/>
    <property type="match status" value="1"/>
</dbReference>
<dbReference type="Pfam" id="PF17917">
    <property type="entry name" value="RT_RNaseH"/>
    <property type="match status" value="1"/>
</dbReference>
<dbReference type="InterPro" id="IPR041588">
    <property type="entry name" value="Integrase_H2C2"/>
</dbReference>
<dbReference type="STRING" id="2769.R7Q6D0"/>
<dbReference type="PANTHER" id="PTHR37984">
    <property type="entry name" value="PROTEIN CBG26694"/>
    <property type="match status" value="1"/>
</dbReference>
<keyword evidence="9" id="KW-1185">Reference proteome</keyword>
<dbReference type="GeneID" id="17320522"/>
<protein>
    <recommendedName>
        <fullName evidence="7">Integrase catalytic domain-containing protein</fullName>
    </recommendedName>
</protein>
<dbReference type="Gramene" id="CDF33000">
    <property type="protein sequence ID" value="CDF33000"/>
    <property type="gene ID" value="CHC_T00001764001"/>
</dbReference>
<dbReference type="CDD" id="cd01647">
    <property type="entry name" value="RT_LTR"/>
    <property type="match status" value="1"/>
</dbReference>
<dbReference type="PhylomeDB" id="R7Q6D0"/>
<dbReference type="OMA" id="KGHEREY"/>
<gene>
    <name evidence="8" type="ORF">CHC_T00001764001</name>
</gene>
<dbReference type="PROSITE" id="PS50994">
    <property type="entry name" value="INTEGRASE"/>
    <property type="match status" value="1"/>
</dbReference>
<evidence type="ECO:0000256" key="4">
    <source>
        <dbReference type="ARBA" id="ARBA00022759"/>
    </source>
</evidence>
<dbReference type="EMBL" id="HG001629">
    <property type="protein sequence ID" value="CDF33000.1"/>
    <property type="molecule type" value="Genomic_DNA"/>
</dbReference>
<dbReference type="InterPro" id="IPR001584">
    <property type="entry name" value="Integrase_cat-core"/>
</dbReference>
<dbReference type="GO" id="GO:0015074">
    <property type="term" value="P:DNA integration"/>
    <property type="evidence" value="ECO:0007669"/>
    <property type="project" value="InterPro"/>
</dbReference>
<evidence type="ECO:0000256" key="6">
    <source>
        <dbReference type="ARBA" id="ARBA00022918"/>
    </source>
</evidence>
<evidence type="ECO:0000313" key="9">
    <source>
        <dbReference type="Proteomes" id="UP000012073"/>
    </source>
</evidence>
<sequence>MLTSKQFVRLAIKQKSTIYHVLLKPSQEEGENTIESSGKDDYMKQLDRLLEEHKGVFPQNLLTRLPPKRSIEIGIDLEKDARPKMGPIHKLSRKGLEEMKKQLEEALGNGFIRPNISPWGSPLLFTTKEDGGPRMCIDYGALYKQTIKNQVPLPRIDDVWDQVGESKNFSTIYLISGYHQIRLRDADTQKTAFRTGYGQYEFLFVLVYLDDILIYTSTIREALKVEDTTFQWGPSQKGAFEELKSRLIEAPVLRYADPSLPYEVTSDASQTTERGYSTHERELLSIVYSLQTWRPYLHGSKFKIQTGHHPLKSLDSQRTLSRKQTRWVQFMQEVDENILKGHEREYRKDPDFKNALGNPVAPFSKNRTSIYFENKLCIQKCRIREIMLHDNHESLHGAHRGLKKTLQFVRRHLYWPSMNKELHEYIKTCPKSEVFYYEIYKHHGLPRKIISDRDTRFTSALWNAIMKLLRVKLNISTAFHPQTDGQSERAFRTLEEMQRCLVSYTRRDWSKHLPGLEFAYNNHISDTTKQTLFS</sequence>
<dbReference type="GO" id="GO:0003964">
    <property type="term" value="F:RNA-directed DNA polymerase activity"/>
    <property type="evidence" value="ECO:0007669"/>
    <property type="project" value="UniProtKB-KW"/>
</dbReference>
<dbReference type="GO" id="GO:0016787">
    <property type="term" value="F:hydrolase activity"/>
    <property type="evidence" value="ECO:0007669"/>
    <property type="project" value="UniProtKB-KW"/>
</dbReference>
<evidence type="ECO:0000256" key="5">
    <source>
        <dbReference type="ARBA" id="ARBA00022801"/>
    </source>
</evidence>
<dbReference type="GO" id="GO:0003676">
    <property type="term" value="F:nucleic acid binding"/>
    <property type="evidence" value="ECO:0007669"/>
    <property type="project" value="InterPro"/>
</dbReference>
<name>R7Q6D0_CHOCR</name>
<evidence type="ECO:0000313" key="8">
    <source>
        <dbReference type="EMBL" id="CDF33000.1"/>
    </source>
</evidence>
<dbReference type="Gene3D" id="3.30.420.10">
    <property type="entry name" value="Ribonuclease H-like superfamily/Ribonuclease H"/>
    <property type="match status" value="1"/>
</dbReference>
<feature type="domain" description="Integrase catalytic" evidence="7">
    <location>
        <begin position="443"/>
        <end position="534"/>
    </location>
</feature>
<dbReference type="PANTHER" id="PTHR37984:SF5">
    <property type="entry name" value="PROTEIN NYNRIN-LIKE"/>
    <property type="match status" value="1"/>
</dbReference>
<reference evidence="9" key="1">
    <citation type="journal article" date="2013" name="Proc. Natl. Acad. Sci. U.S.A.">
        <title>Genome structure and metabolic features in the red seaweed Chondrus crispus shed light on evolution of the Archaeplastida.</title>
        <authorList>
            <person name="Collen J."/>
            <person name="Porcel B."/>
            <person name="Carre W."/>
            <person name="Ball S.G."/>
            <person name="Chaparro C."/>
            <person name="Tonon T."/>
            <person name="Barbeyron T."/>
            <person name="Michel G."/>
            <person name="Noel B."/>
            <person name="Valentin K."/>
            <person name="Elias M."/>
            <person name="Artiguenave F."/>
            <person name="Arun A."/>
            <person name="Aury J.M."/>
            <person name="Barbosa-Neto J.F."/>
            <person name="Bothwell J.H."/>
            <person name="Bouget F.Y."/>
            <person name="Brillet L."/>
            <person name="Cabello-Hurtado F."/>
            <person name="Capella-Gutierrez S."/>
            <person name="Charrier B."/>
            <person name="Cladiere L."/>
            <person name="Cock J.M."/>
            <person name="Coelho S.M."/>
            <person name="Colleoni C."/>
            <person name="Czjzek M."/>
            <person name="Da Silva C."/>
            <person name="Delage L."/>
            <person name="Denoeud F."/>
            <person name="Deschamps P."/>
            <person name="Dittami S.M."/>
            <person name="Gabaldon T."/>
            <person name="Gachon C.M."/>
            <person name="Groisillier A."/>
            <person name="Herve C."/>
            <person name="Jabbari K."/>
            <person name="Katinka M."/>
            <person name="Kloareg B."/>
            <person name="Kowalczyk N."/>
            <person name="Labadie K."/>
            <person name="Leblanc C."/>
            <person name="Lopez P.J."/>
            <person name="McLachlan D.H."/>
            <person name="Meslet-Cladiere L."/>
            <person name="Moustafa A."/>
            <person name="Nehr Z."/>
            <person name="Nyvall Collen P."/>
            <person name="Panaud O."/>
            <person name="Partensky F."/>
            <person name="Poulain J."/>
            <person name="Rensing S.A."/>
            <person name="Rousvoal S."/>
            <person name="Samson G."/>
            <person name="Symeonidi A."/>
            <person name="Weissenbach J."/>
            <person name="Zambounis A."/>
            <person name="Wincker P."/>
            <person name="Boyen C."/>
        </authorList>
    </citation>
    <scope>NUCLEOTIDE SEQUENCE [LARGE SCALE GENOMIC DNA]</scope>
    <source>
        <strain evidence="9">cv. Stackhouse</strain>
    </source>
</reference>
<dbReference type="OrthoDB" id="415724at2759"/>
<dbReference type="RefSeq" id="XP_005712803.1">
    <property type="nucleotide sequence ID" value="XM_005712746.1"/>
</dbReference>
<dbReference type="InterPro" id="IPR041373">
    <property type="entry name" value="RT_RNaseH"/>
</dbReference>
<dbReference type="SUPFAM" id="SSF56672">
    <property type="entry name" value="DNA/RNA polymerases"/>
    <property type="match status" value="1"/>
</dbReference>
<keyword evidence="4" id="KW-0255">Endonuclease</keyword>
<dbReference type="InterPro" id="IPR043502">
    <property type="entry name" value="DNA/RNA_pol_sf"/>
</dbReference>
<evidence type="ECO:0000256" key="3">
    <source>
        <dbReference type="ARBA" id="ARBA00022722"/>
    </source>
</evidence>
<dbReference type="Gene3D" id="3.10.10.10">
    <property type="entry name" value="HIV Type 1 Reverse Transcriptase, subunit A, domain 1"/>
    <property type="match status" value="1"/>
</dbReference>
<accession>R7Q6D0</accession>
<dbReference type="InterPro" id="IPR012337">
    <property type="entry name" value="RNaseH-like_sf"/>
</dbReference>
<dbReference type="SUPFAM" id="SSF53098">
    <property type="entry name" value="Ribonuclease H-like"/>
    <property type="match status" value="1"/>
</dbReference>
<keyword evidence="1" id="KW-0808">Transferase</keyword>
<organism evidence="8 9">
    <name type="scientific">Chondrus crispus</name>
    <name type="common">Carrageen Irish moss</name>
    <name type="synonym">Polymorpha crispa</name>
    <dbReference type="NCBI Taxonomy" id="2769"/>
    <lineage>
        <taxon>Eukaryota</taxon>
        <taxon>Rhodophyta</taxon>
        <taxon>Florideophyceae</taxon>
        <taxon>Rhodymeniophycidae</taxon>
        <taxon>Gigartinales</taxon>
        <taxon>Gigartinaceae</taxon>
        <taxon>Chondrus</taxon>
    </lineage>
</organism>
<dbReference type="InterPro" id="IPR050951">
    <property type="entry name" value="Retrovirus_Pol_polyprotein"/>
</dbReference>
<evidence type="ECO:0000256" key="1">
    <source>
        <dbReference type="ARBA" id="ARBA00022679"/>
    </source>
</evidence>